<dbReference type="InterPro" id="IPR036291">
    <property type="entry name" value="NAD(P)-bd_dom_sf"/>
</dbReference>
<sequence length="287" mass="31734">MRVLITGARGQLGQCLRDCTPDNLEVIFTDSKTLDITNLATVNAMVEGFQPHVIVNTAAYTNVNQAENESALAFKVNAVGVANLAQAAQKIGCRLIHLSTDYVFDGKANQPYTHLDAPNPSNTYGQSKLAGETLALSLCDNVTIIRTSWVFSQYSNNFIPTVINKLLSEQTVQITENTTGTPTNAYELAKFILQQIQSPLSQKIIHYSGNVVITRLQLAQMIAEELSQYTMPSSPYQVQLTEATSRDWVRPNYSALASIQSVTEQEARRQLQQQIHSIIQTIINEVN</sequence>
<feature type="domain" description="RmlD-like substrate binding" evidence="7">
    <location>
        <begin position="1"/>
        <end position="281"/>
    </location>
</feature>
<dbReference type="SUPFAM" id="SSF51735">
    <property type="entry name" value="NAD(P)-binding Rossmann-fold domains"/>
    <property type="match status" value="1"/>
</dbReference>
<dbReference type="GO" id="GO:0008831">
    <property type="term" value="F:dTDP-4-dehydrorhamnose reductase activity"/>
    <property type="evidence" value="ECO:0007669"/>
    <property type="project" value="UniProtKB-EC"/>
</dbReference>
<evidence type="ECO:0000256" key="1">
    <source>
        <dbReference type="ARBA" id="ARBA00004781"/>
    </source>
</evidence>
<dbReference type="PANTHER" id="PTHR10491:SF4">
    <property type="entry name" value="METHIONINE ADENOSYLTRANSFERASE 2 SUBUNIT BETA"/>
    <property type="match status" value="1"/>
</dbReference>
<dbReference type="EC" id="1.1.1.133" evidence="3 6"/>
<dbReference type="NCBIfam" id="TIGR01214">
    <property type="entry name" value="rmlD"/>
    <property type="match status" value="1"/>
</dbReference>
<reference evidence="8" key="1">
    <citation type="submission" date="2021-12" db="EMBL/GenBank/DDBJ databases">
        <authorList>
            <person name="Veyrier F.J."/>
        </authorList>
    </citation>
    <scope>NUCLEOTIDE SEQUENCE</scope>
    <source>
        <strain evidence="8">SAG 1488-6</strain>
    </source>
</reference>
<dbReference type="Pfam" id="PF04321">
    <property type="entry name" value="RmlD_sub_bind"/>
    <property type="match status" value="1"/>
</dbReference>
<evidence type="ECO:0000259" key="7">
    <source>
        <dbReference type="Pfam" id="PF04321"/>
    </source>
</evidence>
<comment type="function">
    <text evidence="6">Catalyzes the reduction of dTDP-6-deoxy-L-lyxo-4-hexulose to yield dTDP-L-rhamnose.</text>
</comment>
<evidence type="ECO:0000313" key="8">
    <source>
        <dbReference type="EMBL" id="UOO92083.1"/>
    </source>
</evidence>
<evidence type="ECO:0000256" key="5">
    <source>
        <dbReference type="ARBA" id="ARBA00048200"/>
    </source>
</evidence>
<keyword evidence="9" id="KW-1185">Reference proteome</keyword>
<dbReference type="PANTHER" id="PTHR10491">
    <property type="entry name" value="DTDP-4-DEHYDRORHAMNOSE REDUCTASE"/>
    <property type="match status" value="1"/>
</dbReference>
<reference evidence="8" key="2">
    <citation type="journal article" date="2022" name="Res Sq">
        <title>Evolution of multicellular longitudinally dividing oral cavity symbionts (Neisseriaceae).</title>
        <authorList>
            <person name="Nyongesa S."/>
            <person name="Weber P."/>
            <person name="Bernet E."/>
            <person name="Pullido F."/>
            <person name="Nieckarz M."/>
            <person name="Delaby M."/>
            <person name="Nieves C."/>
            <person name="Viehboeck T."/>
            <person name="Krause N."/>
            <person name="Rivera-Millot A."/>
            <person name="Nakamura A."/>
            <person name="Vischer N."/>
            <person name="VanNieuwenhze M."/>
            <person name="Brun Y."/>
            <person name="Cava F."/>
            <person name="Bulgheresi S."/>
            <person name="Veyrier F."/>
        </authorList>
    </citation>
    <scope>NUCLEOTIDE SEQUENCE</scope>
    <source>
        <strain evidence="8">SAG 1488-6</strain>
    </source>
</reference>
<keyword evidence="6" id="KW-0521">NADP</keyword>
<organism evidence="8 9">
    <name type="scientific">Vitreoscilla stercoraria</name>
    <dbReference type="NCBI Taxonomy" id="61"/>
    <lineage>
        <taxon>Bacteria</taxon>
        <taxon>Pseudomonadati</taxon>
        <taxon>Pseudomonadota</taxon>
        <taxon>Betaproteobacteria</taxon>
        <taxon>Neisseriales</taxon>
        <taxon>Neisseriaceae</taxon>
        <taxon>Vitreoscilla</taxon>
    </lineage>
</organism>
<dbReference type="Gene3D" id="3.40.50.720">
    <property type="entry name" value="NAD(P)-binding Rossmann-like Domain"/>
    <property type="match status" value="1"/>
</dbReference>
<dbReference type="Gene3D" id="3.90.25.10">
    <property type="entry name" value="UDP-galactose 4-epimerase, domain 1"/>
    <property type="match status" value="1"/>
</dbReference>
<comment type="catalytic activity">
    <reaction evidence="5 6">
        <text>dTDP-beta-L-rhamnose + NADP(+) = dTDP-4-dehydro-beta-L-rhamnose + NADPH + H(+)</text>
        <dbReference type="Rhea" id="RHEA:21796"/>
        <dbReference type="ChEBI" id="CHEBI:15378"/>
        <dbReference type="ChEBI" id="CHEBI:57510"/>
        <dbReference type="ChEBI" id="CHEBI:57783"/>
        <dbReference type="ChEBI" id="CHEBI:58349"/>
        <dbReference type="ChEBI" id="CHEBI:62830"/>
        <dbReference type="EC" id="1.1.1.133"/>
    </reaction>
</comment>
<proteinExistence type="inferred from homology"/>
<dbReference type="InterPro" id="IPR029903">
    <property type="entry name" value="RmlD-like-bd"/>
</dbReference>
<evidence type="ECO:0000256" key="3">
    <source>
        <dbReference type="ARBA" id="ARBA00012929"/>
    </source>
</evidence>
<dbReference type="EMBL" id="CP091512">
    <property type="protein sequence ID" value="UOO92083.1"/>
    <property type="molecule type" value="Genomic_DNA"/>
</dbReference>
<dbReference type="RefSeq" id="WP_019958318.1">
    <property type="nucleotide sequence ID" value="NZ_CP091512.1"/>
</dbReference>
<evidence type="ECO:0000256" key="2">
    <source>
        <dbReference type="ARBA" id="ARBA00010944"/>
    </source>
</evidence>
<protein>
    <recommendedName>
        <fullName evidence="4 6">dTDP-4-dehydrorhamnose reductase</fullName>
        <ecNumber evidence="3 6">1.1.1.133</ecNumber>
    </recommendedName>
</protein>
<comment type="cofactor">
    <cofactor evidence="6">
        <name>Mg(2+)</name>
        <dbReference type="ChEBI" id="CHEBI:18420"/>
    </cofactor>
    <text evidence="6">Binds 1 Mg(2+) ion per monomer.</text>
</comment>
<dbReference type="InterPro" id="IPR005913">
    <property type="entry name" value="dTDP_dehydrorham_reduct"/>
</dbReference>
<keyword evidence="6 8" id="KW-0560">Oxidoreductase</keyword>
<evidence type="ECO:0000313" key="9">
    <source>
        <dbReference type="Proteomes" id="UP000832034"/>
    </source>
</evidence>
<dbReference type="Proteomes" id="UP000832034">
    <property type="component" value="Chromosome"/>
</dbReference>
<gene>
    <name evidence="8" type="primary">rfbD</name>
    <name evidence="8" type="ORF">LVJ81_10690</name>
</gene>
<accession>A0ABY4E9S8</accession>
<dbReference type="CDD" id="cd05254">
    <property type="entry name" value="dTDP_HR_like_SDR_e"/>
    <property type="match status" value="1"/>
</dbReference>
<evidence type="ECO:0000256" key="4">
    <source>
        <dbReference type="ARBA" id="ARBA00017099"/>
    </source>
</evidence>
<evidence type="ECO:0000256" key="6">
    <source>
        <dbReference type="RuleBase" id="RU364082"/>
    </source>
</evidence>
<name>A0ABY4E9S8_VITST</name>
<comment type="similarity">
    <text evidence="2 6">Belongs to the dTDP-4-dehydrorhamnose reductase family.</text>
</comment>
<comment type="pathway">
    <text evidence="1 6">Carbohydrate biosynthesis; dTDP-L-rhamnose biosynthesis.</text>
</comment>